<evidence type="ECO:0000313" key="3">
    <source>
        <dbReference type="Proteomes" id="UP000054388"/>
    </source>
</evidence>
<keyword evidence="1" id="KW-1133">Transmembrane helix</keyword>
<accession>A0A117KBS2</accession>
<evidence type="ECO:0000313" key="2">
    <source>
        <dbReference type="EMBL" id="KUJ56458.1"/>
    </source>
</evidence>
<dbReference type="EMBL" id="LMAI01000004">
    <property type="protein sequence ID" value="KUJ56458.1"/>
    <property type="molecule type" value="Genomic_DNA"/>
</dbReference>
<dbReference type="AlphaFoldDB" id="A0A117KBS2"/>
<dbReference type="PROSITE" id="PS51257">
    <property type="entry name" value="PROKAR_LIPOPROTEIN"/>
    <property type="match status" value="1"/>
</dbReference>
<organism evidence="2 3">
    <name type="scientific">Chryseobacterium aquaticum subsp. greenlandense</name>
    <dbReference type="NCBI Taxonomy" id="345663"/>
    <lineage>
        <taxon>Bacteria</taxon>
        <taxon>Pseudomonadati</taxon>
        <taxon>Bacteroidota</taxon>
        <taxon>Flavobacteriia</taxon>
        <taxon>Flavobacteriales</taxon>
        <taxon>Weeksellaceae</taxon>
        <taxon>Chryseobacterium group</taxon>
        <taxon>Chryseobacterium</taxon>
    </lineage>
</organism>
<evidence type="ECO:0000256" key="1">
    <source>
        <dbReference type="SAM" id="Phobius"/>
    </source>
</evidence>
<keyword evidence="1" id="KW-0472">Membrane</keyword>
<gene>
    <name evidence="2" type="ORF">AR686_07805</name>
</gene>
<dbReference type="Proteomes" id="UP000054388">
    <property type="component" value="Unassembled WGS sequence"/>
</dbReference>
<sequence>MRQIIILIILSSLIISCRTKSKAISIVKEGRTEIELIKTDSVKDILLKEDTKKITDHIFKSQIEDVSGHIIIKGRADSLNPLIYNNILGKDTLQSIMIFGNADYTINNRYKKSNENTEDKRNEESTNFIQDLAKTAVSKETIKDVASVVKNKTIDITSKGFQTGTWIVLAIVAIVLIFIFFTYKYFKK</sequence>
<proteinExistence type="predicted"/>
<name>A0A117KBS2_9FLAO</name>
<protein>
    <recommendedName>
        <fullName evidence="4">Lipoprotein</fullName>
    </recommendedName>
</protein>
<comment type="caution">
    <text evidence="2">The sequence shown here is derived from an EMBL/GenBank/DDBJ whole genome shotgun (WGS) entry which is preliminary data.</text>
</comment>
<reference evidence="2 3" key="1">
    <citation type="submission" date="2015-10" db="EMBL/GenBank/DDBJ databases">
        <title>Genome sequence of Chryseobacterium greenlandense.</title>
        <authorList>
            <person name="Newman J."/>
            <person name="Fischer K."/>
            <person name="Miller J."/>
        </authorList>
    </citation>
    <scope>NUCLEOTIDE SEQUENCE [LARGE SCALE GENOMIC DNA]</scope>
    <source>
        <strain evidence="2 3">UMB34</strain>
    </source>
</reference>
<keyword evidence="1" id="KW-0812">Transmembrane</keyword>
<evidence type="ECO:0008006" key="4">
    <source>
        <dbReference type="Google" id="ProtNLM"/>
    </source>
</evidence>
<dbReference type="RefSeq" id="WP_059136422.1">
    <property type="nucleotide sequence ID" value="NZ_LMAI01000004.1"/>
</dbReference>
<feature type="transmembrane region" description="Helical" evidence="1">
    <location>
        <begin position="166"/>
        <end position="186"/>
    </location>
</feature>